<sequence length="226" mass="24678">MSAAGEKGFGQGSEELARWVDRVFQPEDPLLREIRERTVAAGLRPIQVGPFDGLHLEVLARAAGARRAVEIGTLGGYSGVCLLRGMGEGGLLHTFEREPATAEVAAETFRRAGLERQVRLHVGDARVALREIDREGPFDLVFIDADKTGYPEYLAWAEENLRVGGTVLADNAFGWGGVAQERYEGRHAPEGVEALKRFNERLAKGGRLRATMLPTEEGLAMGVKVR</sequence>
<dbReference type="InterPro" id="IPR029063">
    <property type="entry name" value="SAM-dependent_MTases_sf"/>
</dbReference>
<evidence type="ECO:0000256" key="3">
    <source>
        <dbReference type="ARBA" id="ARBA00022691"/>
    </source>
</evidence>
<dbReference type="SUPFAM" id="SSF53335">
    <property type="entry name" value="S-adenosyl-L-methionine-dependent methyltransferases"/>
    <property type="match status" value="1"/>
</dbReference>
<dbReference type="PANTHER" id="PTHR10509:SF14">
    <property type="entry name" value="CAFFEOYL-COA O-METHYLTRANSFERASE 3-RELATED"/>
    <property type="match status" value="1"/>
</dbReference>
<reference evidence="5" key="1">
    <citation type="journal article" date="2022" name="Int. J. Syst. Evol. Microbiol.">
        <title>Anaeromyxobacter oryzae sp. nov., Anaeromyxobacter diazotrophicus sp. nov. and Anaeromyxobacter paludicola sp. nov., isolated from paddy soils.</title>
        <authorList>
            <person name="Itoh H."/>
            <person name="Xu Z."/>
            <person name="Mise K."/>
            <person name="Masuda Y."/>
            <person name="Ushijima N."/>
            <person name="Hayakawa C."/>
            <person name="Shiratori Y."/>
            <person name="Senoo K."/>
        </authorList>
    </citation>
    <scope>NUCLEOTIDE SEQUENCE [LARGE SCALE GENOMIC DNA]</scope>
    <source>
        <strain evidence="5">Red630</strain>
    </source>
</reference>
<evidence type="ECO:0000256" key="1">
    <source>
        <dbReference type="ARBA" id="ARBA00022603"/>
    </source>
</evidence>
<dbReference type="PROSITE" id="PS51682">
    <property type="entry name" value="SAM_OMT_I"/>
    <property type="match status" value="1"/>
</dbReference>
<dbReference type="Pfam" id="PF01596">
    <property type="entry name" value="Methyltransf_3"/>
    <property type="match status" value="1"/>
</dbReference>
<protein>
    <submittedName>
        <fullName evidence="4">O-methyltransferase</fullName>
    </submittedName>
</protein>
<dbReference type="EMBL" id="AP025592">
    <property type="protein sequence ID" value="BDG09338.1"/>
    <property type="molecule type" value="Genomic_DNA"/>
</dbReference>
<dbReference type="PANTHER" id="PTHR10509">
    <property type="entry name" value="O-METHYLTRANSFERASE-RELATED"/>
    <property type="match status" value="1"/>
</dbReference>
<proteinExistence type="predicted"/>
<evidence type="ECO:0000256" key="2">
    <source>
        <dbReference type="ARBA" id="ARBA00022679"/>
    </source>
</evidence>
<dbReference type="Proteomes" id="UP001162734">
    <property type="component" value="Chromosome"/>
</dbReference>
<evidence type="ECO:0000313" key="4">
    <source>
        <dbReference type="EMBL" id="BDG09338.1"/>
    </source>
</evidence>
<dbReference type="Gene3D" id="3.40.50.150">
    <property type="entry name" value="Vaccinia Virus protein VP39"/>
    <property type="match status" value="1"/>
</dbReference>
<keyword evidence="3" id="KW-0949">S-adenosyl-L-methionine</keyword>
<keyword evidence="1" id="KW-0489">Methyltransferase</keyword>
<evidence type="ECO:0000313" key="5">
    <source>
        <dbReference type="Proteomes" id="UP001162734"/>
    </source>
</evidence>
<dbReference type="InterPro" id="IPR002935">
    <property type="entry name" value="SAM_O-MeTrfase"/>
</dbReference>
<organism evidence="4 5">
    <name type="scientific">Anaeromyxobacter paludicola</name>
    <dbReference type="NCBI Taxonomy" id="2918171"/>
    <lineage>
        <taxon>Bacteria</taxon>
        <taxon>Pseudomonadati</taxon>
        <taxon>Myxococcota</taxon>
        <taxon>Myxococcia</taxon>
        <taxon>Myxococcales</taxon>
        <taxon>Cystobacterineae</taxon>
        <taxon>Anaeromyxobacteraceae</taxon>
        <taxon>Anaeromyxobacter</taxon>
    </lineage>
</organism>
<keyword evidence="2" id="KW-0808">Transferase</keyword>
<keyword evidence="5" id="KW-1185">Reference proteome</keyword>
<dbReference type="InterPro" id="IPR050362">
    <property type="entry name" value="Cation-dep_OMT"/>
</dbReference>
<accession>A0ABN6N814</accession>
<gene>
    <name evidence="4" type="ORF">AMPC_24510</name>
</gene>
<name>A0ABN6N814_9BACT</name>
<dbReference type="RefSeq" id="WP_248341486.1">
    <property type="nucleotide sequence ID" value="NZ_AP025592.1"/>
</dbReference>